<accession>A0A917P604</accession>
<reference evidence="1" key="2">
    <citation type="submission" date="2020-09" db="EMBL/GenBank/DDBJ databases">
        <authorList>
            <person name="Sun Q."/>
            <person name="Ohkuma M."/>
        </authorList>
    </citation>
    <scope>NUCLEOTIDE SEQUENCE</scope>
    <source>
        <strain evidence="1">JCM 3086</strain>
    </source>
</reference>
<evidence type="ECO:0000313" key="2">
    <source>
        <dbReference type="Proteomes" id="UP000657574"/>
    </source>
</evidence>
<evidence type="ECO:0000313" key="1">
    <source>
        <dbReference type="EMBL" id="GGJ63304.1"/>
    </source>
</evidence>
<dbReference type="AlphaFoldDB" id="A0A917P604"/>
<comment type="caution">
    <text evidence="1">The sequence shown here is derived from an EMBL/GenBank/DDBJ whole genome shotgun (WGS) entry which is preliminary data.</text>
</comment>
<dbReference type="EMBL" id="BMQA01000075">
    <property type="protein sequence ID" value="GGJ63304.1"/>
    <property type="molecule type" value="Genomic_DNA"/>
</dbReference>
<organism evidence="1 2">
    <name type="scientific">Streptomyces brasiliensis</name>
    <dbReference type="NCBI Taxonomy" id="1954"/>
    <lineage>
        <taxon>Bacteria</taxon>
        <taxon>Bacillati</taxon>
        <taxon>Actinomycetota</taxon>
        <taxon>Actinomycetes</taxon>
        <taxon>Kitasatosporales</taxon>
        <taxon>Streptomycetaceae</taxon>
        <taxon>Streptomyces</taxon>
    </lineage>
</organism>
<dbReference type="Proteomes" id="UP000657574">
    <property type="component" value="Unassembled WGS sequence"/>
</dbReference>
<reference evidence="1" key="1">
    <citation type="journal article" date="2014" name="Int. J. Syst. Evol. Microbiol.">
        <title>Complete genome sequence of Corynebacterium casei LMG S-19264T (=DSM 44701T), isolated from a smear-ripened cheese.</title>
        <authorList>
            <consortium name="US DOE Joint Genome Institute (JGI-PGF)"/>
            <person name="Walter F."/>
            <person name="Albersmeier A."/>
            <person name="Kalinowski J."/>
            <person name="Ruckert C."/>
        </authorList>
    </citation>
    <scope>NUCLEOTIDE SEQUENCE</scope>
    <source>
        <strain evidence="1">JCM 3086</strain>
    </source>
</reference>
<protein>
    <submittedName>
        <fullName evidence="1">Uncharacterized protein</fullName>
    </submittedName>
</protein>
<sequence>MDIPWSSLIAGTTAVFSAVATGGAWMAARRANATAEAVARIERDRWHADYSRALPVAR</sequence>
<proteinExistence type="predicted"/>
<keyword evidence="2" id="KW-1185">Reference proteome</keyword>
<name>A0A917P604_9ACTN</name>
<dbReference type="RefSeq" id="WP_189316883.1">
    <property type="nucleotide sequence ID" value="NZ_BMQA01000075.1"/>
</dbReference>
<gene>
    <name evidence="1" type="ORF">GCM10010121_087460</name>
</gene>